<keyword evidence="2 4" id="KW-0238">DNA-binding</keyword>
<keyword evidence="3" id="KW-0804">Transcription</keyword>
<gene>
    <name evidence="6" type="ORF">F4556_003190</name>
</gene>
<sequence length="226" mass="24209">MEAGPADAVDEYGIPIIPDPTDSAQRKRQAIIDGALAEFLAEGYSAASMDTITSSSGVSKATIYKHFGSKERLFLAVVGGMLPRTYAGLQPCRATLAEAPDLRTALIKLTTGSARALLRPDIMLLRRLVIGEIDRFPQLGQLWYRVSYDMINGPLVEAFTEMNARGTLATPDPALAVQQLVAVTVGVLQRVRTFSPDAVIDDAELTRVVTSGVDLFLAGYAARPAG</sequence>
<dbReference type="PRINTS" id="PR00455">
    <property type="entry name" value="HTHTETR"/>
</dbReference>
<evidence type="ECO:0000313" key="6">
    <source>
        <dbReference type="EMBL" id="MBB4947655.1"/>
    </source>
</evidence>
<dbReference type="GO" id="GO:0000976">
    <property type="term" value="F:transcription cis-regulatory region binding"/>
    <property type="evidence" value="ECO:0007669"/>
    <property type="project" value="TreeGrafter"/>
</dbReference>
<evidence type="ECO:0000256" key="4">
    <source>
        <dbReference type="PROSITE-ProRule" id="PRU00335"/>
    </source>
</evidence>
<dbReference type="GO" id="GO:0003700">
    <property type="term" value="F:DNA-binding transcription factor activity"/>
    <property type="evidence" value="ECO:0007669"/>
    <property type="project" value="TreeGrafter"/>
</dbReference>
<dbReference type="InterPro" id="IPR001647">
    <property type="entry name" value="HTH_TetR"/>
</dbReference>
<evidence type="ECO:0000259" key="5">
    <source>
        <dbReference type="PROSITE" id="PS50977"/>
    </source>
</evidence>
<dbReference type="AlphaFoldDB" id="A0A7W7WIB3"/>
<dbReference type="PROSITE" id="PS01081">
    <property type="entry name" value="HTH_TETR_1"/>
    <property type="match status" value="1"/>
</dbReference>
<comment type="caution">
    <text evidence="6">The sequence shown here is derived from an EMBL/GenBank/DDBJ whole genome shotgun (WGS) entry which is preliminary data.</text>
</comment>
<dbReference type="Gene3D" id="1.10.357.10">
    <property type="entry name" value="Tetracycline Repressor, domain 2"/>
    <property type="match status" value="1"/>
</dbReference>
<keyword evidence="7" id="KW-1185">Reference proteome</keyword>
<dbReference type="InterPro" id="IPR036271">
    <property type="entry name" value="Tet_transcr_reg_TetR-rel_C_sf"/>
</dbReference>
<dbReference type="InterPro" id="IPR023772">
    <property type="entry name" value="DNA-bd_HTH_TetR-type_CS"/>
</dbReference>
<dbReference type="InterPro" id="IPR050109">
    <property type="entry name" value="HTH-type_TetR-like_transc_reg"/>
</dbReference>
<dbReference type="PANTHER" id="PTHR30055:SF146">
    <property type="entry name" value="HTH-TYPE TRANSCRIPTIONAL DUAL REGULATOR CECR"/>
    <property type="match status" value="1"/>
</dbReference>
<feature type="domain" description="HTH tetR-type" evidence="5">
    <location>
        <begin position="25"/>
        <end position="85"/>
    </location>
</feature>
<dbReference type="SUPFAM" id="SSF48498">
    <property type="entry name" value="Tetracyclin repressor-like, C-terminal domain"/>
    <property type="match status" value="1"/>
</dbReference>
<evidence type="ECO:0000256" key="1">
    <source>
        <dbReference type="ARBA" id="ARBA00023015"/>
    </source>
</evidence>
<keyword evidence="1" id="KW-0805">Transcription regulation</keyword>
<dbReference type="FunFam" id="1.10.10.60:FF:000141">
    <property type="entry name" value="TetR family transcriptional regulator"/>
    <property type="match status" value="1"/>
</dbReference>
<dbReference type="PANTHER" id="PTHR30055">
    <property type="entry name" value="HTH-TYPE TRANSCRIPTIONAL REGULATOR RUTR"/>
    <property type="match status" value="1"/>
</dbReference>
<evidence type="ECO:0000256" key="3">
    <source>
        <dbReference type="ARBA" id="ARBA00023163"/>
    </source>
</evidence>
<dbReference type="SUPFAM" id="SSF46689">
    <property type="entry name" value="Homeodomain-like"/>
    <property type="match status" value="1"/>
</dbReference>
<proteinExistence type="predicted"/>
<dbReference type="EMBL" id="JACHJR010000001">
    <property type="protein sequence ID" value="MBB4947655.1"/>
    <property type="molecule type" value="Genomic_DNA"/>
</dbReference>
<dbReference type="RefSeq" id="WP_184915961.1">
    <property type="nucleotide sequence ID" value="NZ_JACHJR010000001.1"/>
</dbReference>
<dbReference type="InterPro" id="IPR009057">
    <property type="entry name" value="Homeodomain-like_sf"/>
</dbReference>
<feature type="DNA-binding region" description="H-T-H motif" evidence="4">
    <location>
        <begin position="48"/>
        <end position="67"/>
    </location>
</feature>
<accession>A0A7W7WIB3</accession>
<organism evidence="6 7">
    <name type="scientific">Kitasatospora gansuensis</name>
    <dbReference type="NCBI Taxonomy" id="258050"/>
    <lineage>
        <taxon>Bacteria</taxon>
        <taxon>Bacillati</taxon>
        <taxon>Actinomycetota</taxon>
        <taxon>Actinomycetes</taxon>
        <taxon>Kitasatosporales</taxon>
        <taxon>Streptomycetaceae</taxon>
        <taxon>Kitasatospora</taxon>
    </lineage>
</organism>
<evidence type="ECO:0000256" key="2">
    <source>
        <dbReference type="ARBA" id="ARBA00023125"/>
    </source>
</evidence>
<dbReference type="Pfam" id="PF14246">
    <property type="entry name" value="TetR_C_7"/>
    <property type="match status" value="1"/>
</dbReference>
<reference evidence="6 7" key="1">
    <citation type="submission" date="2020-08" db="EMBL/GenBank/DDBJ databases">
        <title>Sequencing the genomes of 1000 actinobacteria strains.</title>
        <authorList>
            <person name="Klenk H.-P."/>
        </authorList>
    </citation>
    <scope>NUCLEOTIDE SEQUENCE [LARGE SCALE GENOMIC DNA]</scope>
    <source>
        <strain evidence="6 7">DSM 44786</strain>
    </source>
</reference>
<dbReference type="PROSITE" id="PS50977">
    <property type="entry name" value="HTH_TETR_2"/>
    <property type="match status" value="1"/>
</dbReference>
<dbReference type="Pfam" id="PF00440">
    <property type="entry name" value="TetR_N"/>
    <property type="match status" value="1"/>
</dbReference>
<evidence type="ECO:0000313" key="7">
    <source>
        <dbReference type="Proteomes" id="UP000573327"/>
    </source>
</evidence>
<name>A0A7W7WIB3_9ACTN</name>
<dbReference type="Proteomes" id="UP000573327">
    <property type="component" value="Unassembled WGS sequence"/>
</dbReference>
<dbReference type="InterPro" id="IPR039536">
    <property type="entry name" value="TetR_C_Proteobacteria"/>
</dbReference>
<dbReference type="GO" id="GO:0045892">
    <property type="term" value="P:negative regulation of DNA-templated transcription"/>
    <property type="evidence" value="ECO:0007669"/>
    <property type="project" value="UniProtKB-ARBA"/>
</dbReference>
<protein>
    <submittedName>
        <fullName evidence="6">AcrR family transcriptional regulator</fullName>
    </submittedName>
</protein>